<dbReference type="RefSeq" id="WP_066622900.1">
    <property type="nucleotide sequence ID" value="NZ_FQXL01000049.1"/>
</dbReference>
<dbReference type="STRING" id="1121326.CLMAG_28030"/>
<keyword evidence="2" id="KW-1185">Reference proteome</keyword>
<evidence type="ECO:0000313" key="1">
    <source>
        <dbReference type="EMBL" id="KZL92989.1"/>
    </source>
</evidence>
<sequence length="101" mass="11856">MNSLKLPHISVRLAEEDMNIRGIGHLNGDYGMDNLEFKNTIRIIGERGIWALSNKVLMSFFEQCLIYLNSSYNTNMELYRESEKYYEISKAEILARFNKKI</sequence>
<accession>A0A161Y4C4</accession>
<gene>
    <name evidence="1" type="ORF">CLMAG_28030</name>
</gene>
<dbReference type="EMBL" id="LWAE01000002">
    <property type="protein sequence ID" value="KZL92989.1"/>
    <property type="molecule type" value="Genomic_DNA"/>
</dbReference>
<proteinExistence type="predicted"/>
<comment type="caution">
    <text evidence="1">The sequence shown here is derived from an EMBL/GenBank/DDBJ whole genome shotgun (WGS) entry which is preliminary data.</text>
</comment>
<organism evidence="1 2">
    <name type="scientific">Clostridium magnum DSM 2767</name>
    <dbReference type="NCBI Taxonomy" id="1121326"/>
    <lineage>
        <taxon>Bacteria</taxon>
        <taxon>Bacillati</taxon>
        <taxon>Bacillota</taxon>
        <taxon>Clostridia</taxon>
        <taxon>Eubacteriales</taxon>
        <taxon>Clostridiaceae</taxon>
        <taxon>Clostridium</taxon>
    </lineage>
</organism>
<dbReference type="Proteomes" id="UP000076603">
    <property type="component" value="Unassembled WGS sequence"/>
</dbReference>
<dbReference type="PATRIC" id="fig|1121326.3.peg.2817"/>
<dbReference type="AlphaFoldDB" id="A0A161Y4C4"/>
<name>A0A161Y4C4_9CLOT</name>
<reference evidence="1 2" key="1">
    <citation type="submission" date="2016-04" db="EMBL/GenBank/DDBJ databases">
        <title>Genome sequence of Clostridium magnum DSM 2767.</title>
        <authorList>
            <person name="Poehlein A."/>
            <person name="Uhlig R."/>
            <person name="Fischer R."/>
            <person name="Bahl H."/>
            <person name="Daniel R."/>
        </authorList>
    </citation>
    <scope>NUCLEOTIDE SEQUENCE [LARGE SCALE GENOMIC DNA]</scope>
    <source>
        <strain evidence="1 2">DSM 2767</strain>
    </source>
</reference>
<protein>
    <submittedName>
        <fullName evidence="1">Uncharacterized protein</fullName>
    </submittedName>
</protein>
<evidence type="ECO:0000313" key="2">
    <source>
        <dbReference type="Proteomes" id="UP000076603"/>
    </source>
</evidence>